<name>A0ABS7AJQ0_9CLOT</name>
<organism evidence="7 8">
    <name type="scientific">Clostridium weizhouense</name>
    <dbReference type="NCBI Taxonomy" id="2859781"/>
    <lineage>
        <taxon>Bacteria</taxon>
        <taxon>Bacillati</taxon>
        <taxon>Bacillota</taxon>
        <taxon>Clostridia</taxon>
        <taxon>Eubacteriales</taxon>
        <taxon>Clostridiaceae</taxon>
        <taxon>Clostridium</taxon>
    </lineage>
</organism>
<comment type="function">
    <text evidence="5">Acetylates the N-terminal alanine of ribosomal protein bS18.</text>
</comment>
<dbReference type="PANTHER" id="PTHR43420:SF44">
    <property type="entry name" value="ACETYLTRANSFERASE YPEA"/>
    <property type="match status" value="1"/>
</dbReference>
<dbReference type="SUPFAM" id="SSF55729">
    <property type="entry name" value="Acyl-CoA N-acyltransferases (Nat)"/>
    <property type="match status" value="1"/>
</dbReference>
<evidence type="ECO:0000313" key="8">
    <source>
        <dbReference type="Proteomes" id="UP001519921"/>
    </source>
</evidence>
<dbReference type="EMBL" id="JAHXPT010000001">
    <property type="protein sequence ID" value="MBW6408867.1"/>
    <property type="molecule type" value="Genomic_DNA"/>
</dbReference>
<sequence>MQLQTSLLNEEDIDEVLEISSLSFSVCWSKKSYLDELSNPLANYIVAKIDNKVIGFAGAWLILDEAHITNIAVHPKYRKQNVGSELLKALIDYTKNKGCKSYTLEVRAGNIIAQNLYHKFDFRENGIRKNYYEDNKEDAIIMWRIDKKQ</sequence>
<keyword evidence="2 5" id="KW-0963">Cytoplasm</keyword>
<dbReference type="NCBIfam" id="TIGR01575">
    <property type="entry name" value="rimI"/>
    <property type="match status" value="1"/>
</dbReference>
<evidence type="ECO:0000256" key="3">
    <source>
        <dbReference type="ARBA" id="ARBA00022679"/>
    </source>
</evidence>
<accession>A0ABS7AJQ0</accession>
<dbReference type="PANTHER" id="PTHR43420">
    <property type="entry name" value="ACETYLTRANSFERASE"/>
    <property type="match status" value="1"/>
</dbReference>
<dbReference type="GO" id="GO:0005840">
    <property type="term" value="C:ribosome"/>
    <property type="evidence" value="ECO:0007669"/>
    <property type="project" value="UniProtKB-KW"/>
</dbReference>
<comment type="caution">
    <text evidence="7">The sequence shown here is derived from an EMBL/GenBank/DDBJ whole genome shotgun (WGS) entry which is preliminary data.</text>
</comment>
<keyword evidence="8" id="KW-1185">Reference proteome</keyword>
<gene>
    <name evidence="7" type="primary">rimI</name>
    <name evidence="7" type="ORF">KYD98_02035</name>
</gene>
<proteinExistence type="inferred from homology"/>
<dbReference type="CDD" id="cd04301">
    <property type="entry name" value="NAT_SF"/>
    <property type="match status" value="1"/>
</dbReference>
<evidence type="ECO:0000256" key="1">
    <source>
        <dbReference type="ARBA" id="ARBA00005395"/>
    </source>
</evidence>
<evidence type="ECO:0000259" key="6">
    <source>
        <dbReference type="PROSITE" id="PS51186"/>
    </source>
</evidence>
<dbReference type="GO" id="GO:0008999">
    <property type="term" value="F:protein-N-terminal-alanine acetyltransferase activity"/>
    <property type="evidence" value="ECO:0007669"/>
    <property type="project" value="UniProtKB-EC"/>
</dbReference>
<feature type="domain" description="N-acetyltransferase" evidence="6">
    <location>
        <begin position="3"/>
        <end position="147"/>
    </location>
</feature>
<dbReference type="RefSeq" id="WP_219777915.1">
    <property type="nucleotide sequence ID" value="NZ_JAHXPT010000001.1"/>
</dbReference>
<comment type="subcellular location">
    <subcellularLocation>
        <location evidence="5">Cytoplasm</location>
    </subcellularLocation>
</comment>
<comment type="catalytic activity">
    <reaction evidence="5">
        <text>N-terminal L-alanyl-[ribosomal protein bS18] + acetyl-CoA = N-terminal N(alpha)-acetyl-L-alanyl-[ribosomal protein bS18] + CoA + H(+)</text>
        <dbReference type="Rhea" id="RHEA:43756"/>
        <dbReference type="Rhea" id="RHEA-COMP:10676"/>
        <dbReference type="Rhea" id="RHEA-COMP:10677"/>
        <dbReference type="ChEBI" id="CHEBI:15378"/>
        <dbReference type="ChEBI" id="CHEBI:57287"/>
        <dbReference type="ChEBI" id="CHEBI:57288"/>
        <dbReference type="ChEBI" id="CHEBI:64718"/>
        <dbReference type="ChEBI" id="CHEBI:83683"/>
        <dbReference type="EC" id="2.3.1.266"/>
    </reaction>
</comment>
<comment type="similarity">
    <text evidence="1 5">Belongs to the acetyltransferase family. RimI subfamily.</text>
</comment>
<evidence type="ECO:0000313" key="7">
    <source>
        <dbReference type="EMBL" id="MBW6408867.1"/>
    </source>
</evidence>
<protein>
    <recommendedName>
        <fullName evidence="5">[Ribosomal protein bS18]-alanine N-acetyltransferase</fullName>
        <ecNumber evidence="5">2.3.1.266</ecNumber>
    </recommendedName>
</protein>
<dbReference type="InterPro" id="IPR006464">
    <property type="entry name" value="AcTrfase_RimI/Ard1"/>
</dbReference>
<dbReference type="Proteomes" id="UP001519921">
    <property type="component" value="Unassembled WGS sequence"/>
</dbReference>
<evidence type="ECO:0000256" key="5">
    <source>
        <dbReference type="RuleBase" id="RU363094"/>
    </source>
</evidence>
<keyword evidence="7" id="KW-0689">Ribosomal protein</keyword>
<dbReference type="Pfam" id="PF00583">
    <property type="entry name" value="Acetyltransf_1"/>
    <property type="match status" value="1"/>
</dbReference>
<dbReference type="InterPro" id="IPR000182">
    <property type="entry name" value="GNAT_dom"/>
</dbReference>
<dbReference type="Gene3D" id="3.40.630.30">
    <property type="match status" value="1"/>
</dbReference>
<keyword evidence="3 7" id="KW-0808">Transferase</keyword>
<evidence type="ECO:0000256" key="4">
    <source>
        <dbReference type="ARBA" id="ARBA00023315"/>
    </source>
</evidence>
<evidence type="ECO:0000256" key="2">
    <source>
        <dbReference type="ARBA" id="ARBA00022490"/>
    </source>
</evidence>
<dbReference type="PROSITE" id="PS51186">
    <property type="entry name" value="GNAT"/>
    <property type="match status" value="1"/>
</dbReference>
<dbReference type="InterPro" id="IPR050680">
    <property type="entry name" value="YpeA/RimI_acetyltransf"/>
</dbReference>
<reference evidence="7 8" key="1">
    <citation type="submission" date="2021-07" db="EMBL/GenBank/DDBJ databases">
        <title>Clostridium weizhouense sp. nov., an anaerobic bacterium isolated from activated sludge of Petroleum wastewater.</title>
        <authorList>
            <person name="Li Q."/>
        </authorList>
    </citation>
    <scope>NUCLEOTIDE SEQUENCE [LARGE SCALE GENOMIC DNA]</scope>
    <source>
        <strain evidence="7 8">YB-6</strain>
    </source>
</reference>
<dbReference type="EC" id="2.3.1.266" evidence="5"/>
<keyword evidence="4 7" id="KW-0012">Acyltransferase</keyword>
<keyword evidence="7" id="KW-0687">Ribonucleoprotein</keyword>
<dbReference type="InterPro" id="IPR016181">
    <property type="entry name" value="Acyl_CoA_acyltransferase"/>
</dbReference>